<dbReference type="RefSeq" id="WP_042445068.1">
    <property type="nucleotide sequence ID" value="NZ_BBPN01000008.1"/>
</dbReference>
<feature type="transmembrane region" description="Helical" evidence="1">
    <location>
        <begin position="68"/>
        <end position="86"/>
    </location>
</feature>
<name>A0A1H7UL01_STRJI</name>
<dbReference type="AlphaFoldDB" id="A0A1H7UL01"/>
<keyword evidence="3" id="KW-1185">Reference proteome</keyword>
<reference evidence="3" key="1">
    <citation type="submission" date="2016-10" db="EMBL/GenBank/DDBJ databases">
        <authorList>
            <person name="Varghese N."/>
        </authorList>
    </citation>
    <scope>NUCLEOTIDE SEQUENCE [LARGE SCALE GENOMIC DNA]</scope>
    <source>
        <strain evidence="3">DSM 45096 / BCRC 16803 / CGMCC 4.1857 / CIP 109030 / JCM 12277 / KCTC 19219 / NBRC 100920 / 33214</strain>
    </source>
</reference>
<keyword evidence="1" id="KW-1133">Transmembrane helix</keyword>
<dbReference type="Proteomes" id="UP000183015">
    <property type="component" value="Unassembled WGS sequence"/>
</dbReference>
<protein>
    <submittedName>
        <fullName evidence="2">Uncharacterized protein</fullName>
    </submittedName>
</protein>
<gene>
    <name evidence="2" type="ORF">SAMN05414137_11611</name>
</gene>
<evidence type="ECO:0000313" key="3">
    <source>
        <dbReference type="Proteomes" id="UP000183015"/>
    </source>
</evidence>
<keyword evidence="1" id="KW-0812">Transmembrane</keyword>
<dbReference type="EMBL" id="FOAZ01000016">
    <property type="protein sequence ID" value="SEL97318.1"/>
    <property type="molecule type" value="Genomic_DNA"/>
</dbReference>
<keyword evidence="1" id="KW-0472">Membrane</keyword>
<feature type="transmembrane region" description="Helical" evidence="1">
    <location>
        <begin position="98"/>
        <end position="116"/>
    </location>
</feature>
<feature type="transmembrane region" description="Helical" evidence="1">
    <location>
        <begin position="33"/>
        <end position="52"/>
    </location>
</feature>
<evidence type="ECO:0000256" key="1">
    <source>
        <dbReference type="SAM" id="Phobius"/>
    </source>
</evidence>
<sequence length="119" mass="12673">MAKKRYQPPAQVWSVDPSLVPRRAAVGRPPGEAVVVGVVLAVVLGLANLYLLEFQVIGTRHLDGRLEAATLLPVLGGALVTAAWGIMRIRRRRSPAPAYVVGALLGCLSAVPWFLVRAG</sequence>
<organism evidence="2 3">
    <name type="scientific">Streptacidiphilus jiangxiensis</name>
    <dbReference type="NCBI Taxonomy" id="235985"/>
    <lineage>
        <taxon>Bacteria</taxon>
        <taxon>Bacillati</taxon>
        <taxon>Actinomycetota</taxon>
        <taxon>Actinomycetes</taxon>
        <taxon>Kitasatosporales</taxon>
        <taxon>Streptomycetaceae</taxon>
        <taxon>Streptacidiphilus</taxon>
    </lineage>
</organism>
<evidence type="ECO:0000313" key="2">
    <source>
        <dbReference type="EMBL" id="SEL97318.1"/>
    </source>
</evidence>
<proteinExistence type="predicted"/>
<accession>A0A1H7UL01</accession>